<dbReference type="Proteomes" id="UP000054144">
    <property type="component" value="Unassembled WGS sequence"/>
</dbReference>
<proteinExistence type="predicted"/>
<feature type="domain" description="Xylanolytic transcriptional activator regulatory" evidence="4">
    <location>
        <begin position="324"/>
        <end position="400"/>
    </location>
</feature>
<organism evidence="5 6">
    <name type="scientific">Fistulina hepatica ATCC 64428</name>
    <dbReference type="NCBI Taxonomy" id="1128425"/>
    <lineage>
        <taxon>Eukaryota</taxon>
        <taxon>Fungi</taxon>
        <taxon>Dikarya</taxon>
        <taxon>Basidiomycota</taxon>
        <taxon>Agaricomycotina</taxon>
        <taxon>Agaricomycetes</taxon>
        <taxon>Agaricomycetidae</taxon>
        <taxon>Agaricales</taxon>
        <taxon>Fistulinaceae</taxon>
        <taxon>Fistulina</taxon>
    </lineage>
</organism>
<reference evidence="5 6" key="1">
    <citation type="journal article" date="2015" name="Fungal Genet. Biol.">
        <title>Evolution of novel wood decay mechanisms in Agaricales revealed by the genome sequences of Fistulina hepatica and Cylindrobasidium torrendii.</title>
        <authorList>
            <person name="Floudas D."/>
            <person name="Held B.W."/>
            <person name="Riley R."/>
            <person name="Nagy L.G."/>
            <person name="Koehler G."/>
            <person name="Ransdell A.S."/>
            <person name="Younus H."/>
            <person name="Chow J."/>
            <person name="Chiniquy J."/>
            <person name="Lipzen A."/>
            <person name="Tritt A."/>
            <person name="Sun H."/>
            <person name="Haridas S."/>
            <person name="LaButti K."/>
            <person name="Ohm R.A."/>
            <person name="Kues U."/>
            <person name="Blanchette R.A."/>
            <person name="Grigoriev I.V."/>
            <person name="Minto R.E."/>
            <person name="Hibbett D.S."/>
        </authorList>
    </citation>
    <scope>NUCLEOTIDE SEQUENCE [LARGE SCALE GENOMIC DNA]</scope>
    <source>
        <strain evidence="5 6">ATCC 64428</strain>
    </source>
</reference>
<evidence type="ECO:0000313" key="6">
    <source>
        <dbReference type="Proteomes" id="UP000054144"/>
    </source>
</evidence>
<dbReference type="PANTHER" id="PTHR31001">
    <property type="entry name" value="UNCHARACTERIZED TRANSCRIPTIONAL REGULATORY PROTEIN"/>
    <property type="match status" value="1"/>
</dbReference>
<dbReference type="GO" id="GO:0003677">
    <property type="term" value="F:DNA binding"/>
    <property type="evidence" value="ECO:0007669"/>
    <property type="project" value="InterPro"/>
</dbReference>
<dbReference type="InterPro" id="IPR050613">
    <property type="entry name" value="Sec_Metabolite_Reg"/>
</dbReference>
<sequence>RQRPCSLCVSRGVPHLCRWEPAPYARSLKSTSASGEPEVKSTIEQLRSRIEALESALKQANANAENHLEETPSLTATPETEESPSTKDVDPVATVAASVGPEDVYDAAMSLAQLSMSNRGEYMGMGSLLCLLYRYGRAGEFPTIRVPYAQSTKICTANLFSPVNPRRRPPISFPDDTRSLIKALPSKAVCDALLGTYFADVNWRFGIPEAYFRQNYNTFWDIIHETDVNPCWLSLLYAMFASVPHVDEDTNQRTTEYFHSAIAARKIAEDDLLRPVLRRNRERCSSAIGVLNAYMSSTDGTVLSCIAAPLLAAFLADRRLVSEGWKLLGASVRSAFAVGLHLDPDWETFRPMDNEERLIRRRAWWSLLVWDRLYSHILGRPAAIEREHFSVVPPWKYNQESAPEPFDVFQSLLIKLSDILATAQRTCLVMSSVTGYSAVLSLDKSFLEWEQELQLAYPSIAAVESSPPLFYPFSSDENANRMAERQHHILMTWYLASRMAIHRHFLSLPSNPHEPTLEAWMSSDAIRDTCISLSKRLIDILISAIGTDDDQESVLQNADGLNSSVKNGSARQHVGMRILPGKISGFHDGYFLFDAAVTLIGSSHQMGTEGPRAADCRAYFERAGAALGSLARRIPGDHQCEIAQKAVAVMLVLKRGEEKMKNRQPRLVQQDPAVVVSDITPMTAPPDLQQFGVETALTAQQAIEDDAQLFMPSSPSQVFDGMMPNPSSFLPPSNGVLPSFWDGAHVFAIAWFSLIDHDIHILRILPSNGQQPDERHVHESAC</sequence>
<dbReference type="GO" id="GO:0008270">
    <property type="term" value="F:zinc ion binding"/>
    <property type="evidence" value="ECO:0007669"/>
    <property type="project" value="InterPro"/>
</dbReference>
<keyword evidence="6" id="KW-1185">Reference proteome</keyword>
<evidence type="ECO:0000259" key="4">
    <source>
        <dbReference type="SMART" id="SM00906"/>
    </source>
</evidence>
<dbReference type="AlphaFoldDB" id="A0A0D7AEH8"/>
<feature type="non-terminal residue" evidence="5">
    <location>
        <position position="1"/>
    </location>
</feature>
<keyword evidence="2" id="KW-0539">Nucleus</keyword>
<dbReference type="GO" id="GO:0005634">
    <property type="term" value="C:nucleus"/>
    <property type="evidence" value="ECO:0007669"/>
    <property type="project" value="UniProtKB-SubCell"/>
</dbReference>
<accession>A0A0D7AEH8</accession>
<feature type="region of interest" description="Disordered" evidence="3">
    <location>
        <begin position="60"/>
        <end position="90"/>
    </location>
</feature>
<dbReference type="OrthoDB" id="3364175at2759"/>
<dbReference type="EMBL" id="KN881721">
    <property type="protein sequence ID" value="KIY49776.1"/>
    <property type="molecule type" value="Genomic_DNA"/>
</dbReference>
<dbReference type="InterPro" id="IPR007219">
    <property type="entry name" value="XnlR_reg_dom"/>
</dbReference>
<evidence type="ECO:0000313" key="5">
    <source>
        <dbReference type="EMBL" id="KIY49776.1"/>
    </source>
</evidence>
<dbReference type="SMART" id="SM00906">
    <property type="entry name" value="Fungal_trans"/>
    <property type="match status" value="1"/>
</dbReference>
<comment type="subcellular location">
    <subcellularLocation>
        <location evidence="1">Nucleus</location>
    </subcellularLocation>
</comment>
<name>A0A0D7AEH8_9AGAR</name>
<dbReference type="PANTHER" id="PTHR31001:SF87">
    <property type="entry name" value="COL-21"/>
    <property type="match status" value="1"/>
</dbReference>
<dbReference type="CDD" id="cd12148">
    <property type="entry name" value="fungal_TF_MHR"/>
    <property type="match status" value="1"/>
</dbReference>
<evidence type="ECO:0000256" key="1">
    <source>
        <dbReference type="ARBA" id="ARBA00004123"/>
    </source>
</evidence>
<dbReference type="GO" id="GO:0006351">
    <property type="term" value="P:DNA-templated transcription"/>
    <property type="evidence" value="ECO:0007669"/>
    <property type="project" value="InterPro"/>
</dbReference>
<gene>
    <name evidence="5" type="ORF">FISHEDRAFT_40844</name>
</gene>
<evidence type="ECO:0000256" key="2">
    <source>
        <dbReference type="ARBA" id="ARBA00023242"/>
    </source>
</evidence>
<protein>
    <recommendedName>
        <fullName evidence="4">Xylanolytic transcriptional activator regulatory domain-containing protein</fullName>
    </recommendedName>
</protein>
<evidence type="ECO:0000256" key="3">
    <source>
        <dbReference type="SAM" id="MobiDB-lite"/>
    </source>
</evidence>
<dbReference type="Pfam" id="PF04082">
    <property type="entry name" value="Fungal_trans"/>
    <property type="match status" value="1"/>
</dbReference>